<proteinExistence type="predicted"/>
<evidence type="ECO:0000313" key="1">
    <source>
        <dbReference type="EMBL" id="MBX66191.1"/>
    </source>
</evidence>
<protein>
    <submittedName>
        <fullName evidence="1">Uncharacterized protein</fullName>
    </submittedName>
</protein>
<dbReference type="AlphaFoldDB" id="A0A2P2QGS4"/>
<name>A0A2P2QGS4_RHIMU</name>
<organism evidence="1">
    <name type="scientific">Rhizophora mucronata</name>
    <name type="common">Asiatic mangrove</name>
    <dbReference type="NCBI Taxonomy" id="61149"/>
    <lineage>
        <taxon>Eukaryota</taxon>
        <taxon>Viridiplantae</taxon>
        <taxon>Streptophyta</taxon>
        <taxon>Embryophyta</taxon>
        <taxon>Tracheophyta</taxon>
        <taxon>Spermatophyta</taxon>
        <taxon>Magnoliopsida</taxon>
        <taxon>eudicotyledons</taxon>
        <taxon>Gunneridae</taxon>
        <taxon>Pentapetalae</taxon>
        <taxon>rosids</taxon>
        <taxon>fabids</taxon>
        <taxon>Malpighiales</taxon>
        <taxon>Rhizophoraceae</taxon>
        <taxon>Rhizophora</taxon>
    </lineage>
</organism>
<accession>A0A2P2QGS4</accession>
<sequence length="26" mass="3266">MLCWMTIARERRQKRVGETRKTIIWC</sequence>
<reference evidence="1" key="1">
    <citation type="submission" date="2018-02" db="EMBL/GenBank/DDBJ databases">
        <title>Rhizophora mucronata_Transcriptome.</title>
        <authorList>
            <person name="Meera S.P."/>
            <person name="Sreeshan A."/>
            <person name="Augustine A."/>
        </authorList>
    </citation>
    <scope>NUCLEOTIDE SEQUENCE</scope>
    <source>
        <tissue evidence="1">Leaf</tissue>
    </source>
</reference>
<dbReference type="EMBL" id="GGEC01085707">
    <property type="protein sequence ID" value="MBX66191.1"/>
    <property type="molecule type" value="Transcribed_RNA"/>
</dbReference>